<reference evidence="4 5" key="1">
    <citation type="submission" date="2020-07" db="EMBL/GenBank/DDBJ databases">
        <authorList>
            <person name="Maaloum M."/>
        </authorList>
    </citation>
    <scope>NUCLEOTIDE SEQUENCE [LARGE SCALE GENOMIC DNA]</scope>
    <source>
        <strain evidence="4 5">GCS-AN-3</strain>
    </source>
</reference>
<dbReference type="Pfam" id="PF13202">
    <property type="entry name" value="EF-hand_5"/>
    <property type="match status" value="2"/>
</dbReference>
<dbReference type="Gene3D" id="1.10.238.10">
    <property type="entry name" value="EF-hand"/>
    <property type="match status" value="2"/>
</dbReference>
<evidence type="ECO:0000256" key="2">
    <source>
        <dbReference type="SAM" id="SignalP"/>
    </source>
</evidence>
<dbReference type="PROSITE" id="PS00018">
    <property type="entry name" value="EF_HAND_1"/>
    <property type="match status" value="1"/>
</dbReference>
<sequence>MSVSRLLLSFVVIALPFGMAPAVAQPADVPATSPKKPSKGEQQALKWFSMLDANQDGRISRDEAKVAFRLSPSLAEYFRNADLNGDGYLTQQEIRTVADRRRAERQERRKREALQKQQAQAAALGRDSATAAPDAQR</sequence>
<protein>
    <submittedName>
        <fullName evidence="4">EF-hand domain-containing protein</fullName>
    </submittedName>
</protein>
<feature type="signal peptide" evidence="2">
    <location>
        <begin position="1"/>
        <end position="24"/>
    </location>
</feature>
<comment type="caution">
    <text evidence="4">The sequence shown here is derived from an EMBL/GenBank/DDBJ whole genome shotgun (WGS) entry which is preliminary data.</text>
</comment>
<dbReference type="InterPro" id="IPR018247">
    <property type="entry name" value="EF_Hand_1_Ca_BS"/>
</dbReference>
<feature type="chain" id="PRO_5032529394" evidence="2">
    <location>
        <begin position="25"/>
        <end position="137"/>
    </location>
</feature>
<dbReference type="Proteomes" id="UP000589716">
    <property type="component" value="Unassembled WGS sequence"/>
</dbReference>
<dbReference type="InterPro" id="IPR011992">
    <property type="entry name" value="EF-hand-dom_pair"/>
</dbReference>
<feature type="compositionally biased region" description="Low complexity" evidence="1">
    <location>
        <begin position="115"/>
        <end position="124"/>
    </location>
</feature>
<dbReference type="PROSITE" id="PS50222">
    <property type="entry name" value="EF_HAND_2"/>
    <property type="match status" value="1"/>
</dbReference>
<dbReference type="SUPFAM" id="SSF47473">
    <property type="entry name" value="EF-hand"/>
    <property type="match status" value="1"/>
</dbReference>
<dbReference type="SMART" id="SM00054">
    <property type="entry name" value="EFh"/>
    <property type="match status" value="2"/>
</dbReference>
<gene>
    <name evidence="4" type="ORF">H0I39_05180</name>
</gene>
<dbReference type="AlphaFoldDB" id="A0A853IX39"/>
<evidence type="ECO:0000313" key="5">
    <source>
        <dbReference type="Proteomes" id="UP000589716"/>
    </source>
</evidence>
<keyword evidence="5" id="KW-1185">Reference proteome</keyword>
<organism evidence="4 5">
    <name type="scientific">Ottowia beijingensis</name>
    <dbReference type="NCBI Taxonomy" id="1207057"/>
    <lineage>
        <taxon>Bacteria</taxon>
        <taxon>Pseudomonadati</taxon>
        <taxon>Pseudomonadota</taxon>
        <taxon>Betaproteobacteria</taxon>
        <taxon>Burkholderiales</taxon>
        <taxon>Comamonadaceae</taxon>
        <taxon>Ottowia</taxon>
    </lineage>
</organism>
<dbReference type="EMBL" id="JACCKX010000001">
    <property type="protein sequence ID" value="NZA01308.1"/>
    <property type="molecule type" value="Genomic_DNA"/>
</dbReference>
<evidence type="ECO:0000256" key="1">
    <source>
        <dbReference type="SAM" id="MobiDB-lite"/>
    </source>
</evidence>
<feature type="domain" description="EF-hand" evidence="3">
    <location>
        <begin position="39"/>
        <end position="74"/>
    </location>
</feature>
<accession>A0A853IX39</accession>
<feature type="compositionally biased region" description="Basic and acidic residues" evidence="1">
    <location>
        <begin position="99"/>
        <end position="114"/>
    </location>
</feature>
<dbReference type="GO" id="GO:0005509">
    <property type="term" value="F:calcium ion binding"/>
    <property type="evidence" value="ECO:0007669"/>
    <property type="project" value="InterPro"/>
</dbReference>
<keyword evidence="2" id="KW-0732">Signal</keyword>
<feature type="region of interest" description="Disordered" evidence="1">
    <location>
        <begin position="99"/>
        <end position="137"/>
    </location>
</feature>
<evidence type="ECO:0000313" key="4">
    <source>
        <dbReference type="EMBL" id="NZA01308.1"/>
    </source>
</evidence>
<proteinExistence type="predicted"/>
<name>A0A853IX39_9BURK</name>
<evidence type="ECO:0000259" key="3">
    <source>
        <dbReference type="PROSITE" id="PS50222"/>
    </source>
</evidence>
<dbReference type="RefSeq" id="WP_180549799.1">
    <property type="nucleotide sequence ID" value="NZ_JACCKX010000001.1"/>
</dbReference>
<dbReference type="InterPro" id="IPR002048">
    <property type="entry name" value="EF_hand_dom"/>
</dbReference>
<dbReference type="CDD" id="cd00051">
    <property type="entry name" value="EFh"/>
    <property type="match status" value="1"/>
</dbReference>